<keyword evidence="2" id="KW-0472">Membrane</keyword>
<dbReference type="InterPro" id="IPR045851">
    <property type="entry name" value="AMP-bd_C_sf"/>
</dbReference>
<dbReference type="KEGG" id="das:Daes_3238"/>
<evidence type="ECO:0000256" key="1">
    <source>
        <dbReference type="ARBA" id="ARBA00022598"/>
    </source>
</evidence>
<evidence type="ECO:0000259" key="3">
    <source>
        <dbReference type="Pfam" id="PF00501"/>
    </source>
</evidence>
<dbReference type="eggNOG" id="COG0365">
    <property type="taxonomic scope" value="Bacteria"/>
</dbReference>
<evidence type="ECO:0000259" key="4">
    <source>
        <dbReference type="Pfam" id="PF13193"/>
    </source>
</evidence>
<dbReference type="InterPro" id="IPR025110">
    <property type="entry name" value="AMP-bd_C"/>
</dbReference>
<dbReference type="Pfam" id="PF00501">
    <property type="entry name" value="AMP-binding"/>
    <property type="match status" value="1"/>
</dbReference>
<evidence type="ECO:0000256" key="2">
    <source>
        <dbReference type="SAM" id="Phobius"/>
    </source>
</evidence>
<dbReference type="AlphaFoldDB" id="E6VRU0"/>
<dbReference type="EMBL" id="CP002431">
    <property type="protein sequence ID" value="ADU64227.1"/>
    <property type="molecule type" value="Genomic_DNA"/>
</dbReference>
<feature type="domain" description="AMP-binding enzyme C-terminal" evidence="4">
    <location>
        <begin position="408"/>
        <end position="483"/>
    </location>
</feature>
<dbReference type="Pfam" id="PF13193">
    <property type="entry name" value="AMP-binding_C"/>
    <property type="match status" value="1"/>
</dbReference>
<accession>E6VRU0</accession>
<dbReference type="Proteomes" id="UP000002191">
    <property type="component" value="Chromosome"/>
</dbReference>
<dbReference type="InterPro" id="IPR000873">
    <property type="entry name" value="AMP-dep_synth/lig_dom"/>
</dbReference>
<keyword evidence="1 5" id="KW-0436">Ligase</keyword>
<dbReference type="InterPro" id="IPR042099">
    <property type="entry name" value="ANL_N_sf"/>
</dbReference>
<proteinExistence type="predicted"/>
<keyword evidence="6" id="KW-1185">Reference proteome</keyword>
<feature type="domain" description="AMP-dependent synthetase/ligase" evidence="3">
    <location>
        <begin position="13"/>
        <end position="358"/>
    </location>
</feature>
<gene>
    <name evidence="5" type="ordered locus">Daes_3238</name>
</gene>
<dbReference type="InterPro" id="IPR020845">
    <property type="entry name" value="AMP-binding_CS"/>
</dbReference>
<organism evidence="5 6">
    <name type="scientific">Pseudodesulfovibrio aespoeensis (strain ATCC 700646 / DSM 10631 / Aspo-2)</name>
    <name type="common">Desulfovibrio aespoeensis</name>
    <dbReference type="NCBI Taxonomy" id="643562"/>
    <lineage>
        <taxon>Bacteria</taxon>
        <taxon>Pseudomonadati</taxon>
        <taxon>Thermodesulfobacteriota</taxon>
        <taxon>Desulfovibrionia</taxon>
        <taxon>Desulfovibrionales</taxon>
        <taxon>Desulfovibrionaceae</taxon>
    </lineage>
</organism>
<protein>
    <submittedName>
        <fullName evidence="5">AMP-dependent synthetase and ligase</fullName>
    </submittedName>
</protein>
<feature type="transmembrane region" description="Helical" evidence="2">
    <location>
        <begin position="66"/>
        <end position="88"/>
    </location>
</feature>
<dbReference type="SUPFAM" id="SSF56801">
    <property type="entry name" value="Acetyl-CoA synthetase-like"/>
    <property type="match status" value="1"/>
</dbReference>
<sequence length="491" mass="52822">MTNNAAARMLGHTSDRFPEKTALVFRDRVTPYADLNRNARAFATLLQARGIKPSDRVALLLPDSPAFVTAFFGALLLGAVPVPIGMALRDEDKTFILNDSGAKLLVTDDATARTRDTDEIQCDLDISLDHALSEPSHTPYEPSPDDLACLLYTSGSTGRPKGVPHSHADLLVPAATLGPAVFGDVSSDILLSASKLSFSYGLMAQLCLGLAGGATIILHPEPPDAALLPQLILRRRPTVFFAVPAVYDMLLRTLDTHTDLSFMRICISSGEALPPPLHEAWAQRTGLAITELLGSTETLTSFMATQPGRDTPGTLGRPVEGFAIRTVDTAGNKTGDETGKGTHGALQVRGPGIARAYWNRPEQSTATMLADGWLETGDLCIRKNGELVLVGRTDDLFRSGGQWVAPLQVEECLMRHPAIQACAVAPCHVRGMAYPCAFVVLSGSQQPPSSGELIRFAKKRLPRHMCPVQIVFTNALPRTATGKIQRHKLKV</sequence>
<evidence type="ECO:0000313" key="5">
    <source>
        <dbReference type="EMBL" id="ADU64227.1"/>
    </source>
</evidence>
<dbReference type="Gene3D" id="3.40.50.12780">
    <property type="entry name" value="N-terminal domain of ligase-like"/>
    <property type="match status" value="1"/>
</dbReference>
<dbReference type="PANTHER" id="PTHR43352">
    <property type="entry name" value="ACETYL-COA SYNTHETASE"/>
    <property type="match status" value="1"/>
</dbReference>
<dbReference type="GO" id="GO:0016878">
    <property type="term" value="F:acid-thiol ligase activity"/>
    <property type="evidence" value="ECO:0007669"/>
    <property type="project" value="TreeGrafter"/>
</dbReference>
<dbReference type="HOGENOM" id="CLU_000022_59_10_7"/>
<reference evidence="5 6" key="2">
    <citation type="journal article" date="2014" name="Genome Announc.">
        <title>Complete Genome Sequence of the Subsurface, Mesophilic Sulfate-Reducing Bacterium Desulfovibrio aespoeensis Aspo-2.</title>
        <authorList>
            <person name="Pedersen K."/>
            <person name="Bengtsson A."/>
            <person name="Edlund J."/>
            <person name="Rabe L."/>
            <person name="Hazen T."/>
            <person name="Chakraborty R."/>
            <person name="Goodwin L."/>
            <person name="Shapiro N."/>
        </authorList>
    </citation>
    <scope>NUCLEOTIDE SEQUENCE [LARGE SCALE GENOMIC DNA]</scope>
    <source>
        <strain evidence="6">ATCC 700646 / DSM 10631 / Aspo-2</strain>
    </source>
</reference>
<dbReference type="GO" id="GO:0044550">
    <property type="term" value="P:secondary metabolite biosynthetic process"/>
    <property type="evidence" value="ECO:0007669"/>
    <property type="project" value="TreeGrafter"/>
</dbReference>
<dbReference type="STRING" id="643562.Daes_3238"/>
<dbReference type="OrthoDB" id="9799237at2"/>
<keyword evidence="2" id="KW-0812">Transmembrane</keyword>
<dbReference type="PROSITE" id="PS00455">
    <property type="entry name" value="AMP_BINDING"/>
    <property type="match status" value="1"/>
</dbReference>
<evidence type="ECO:0000313" key="6">
    <source>
        <dbReference type="Proteomes" id="UP000002191"/>
    </source>
</evidence>
<dbReference type="PANTHER" id="PTHR43352:SF1">
    <property type="entry name" value="ANTHRANILATE--COA LIGASE"/>
    <property type="match status" value="1"/>
</dbReference>
<keyword evidence="2" id="KW-1133">Transmembrane helix</keyword>
<reference evidence="6" key="1">
    <citation type="submission" date="2010-12" db="EMBL/GenBank/DDBJ databases">
        <title>Complete sequence of Desulfovibrio aespoeensis Aspo-2.</title>
        <authorList>
            <consortium name="US DOE Joint Genome Institute"/>
            <person name="Lucas S."/>
            <person name="Copeland A."/>
            <person name="Lapidus A."/>
            <person name="Cheng J.-F."/>
            <person name="Goodwin L."/>
            <person name="Pitluck S."/>
            <person name="Chertkov O."/>
            <person name="Misra M."/>
            <person name="Detter J.C."/>
            <person name="Han C."/>
            <person name="Tapia R."/>
            <person name="Land M."/>
            <person name="Hauser L."/>
            <person name="Kyrpides N."/>
            <person name="Ivanova N."/>
            <person name="Ovchinnikova G."/>
            <person name="Pedersen K."/>
            <person name="Jagevall S."/>
            <person name="Hazen T."/>
            <person name="Woyke T."/>
        </authorList>
    </citation>
    <scope>NUCLEOTIDE SEQUENCE [LARGE SCALE GENOMIC DNA]</scope>
    <source>
        <strain evidence="6">ATCC 700646 / DSM 10631 / Aspo-2</strain>
    </source>
</reference>
<dbReference type="Gene3D" id="3.30.300.30">
    <property type="match status" value="1"/>
</dbReference>
<name>E6VRU0_PSEA9</name>
<dbReference type="RefSeq" id="WP_013516124.1">
    <property type="nucleotide sequence ID" value="NC_014844.1"/>
</dbReference>